<reference evidence="1" key="1">
    <citation type="submission" date="2019-08" db="EMBL/GenBank/DDBJ databases">
        <authorList>
            <person name="Kucharzyk K."/>
            <person name="Murdoch R.W."/>
            <person name="Higgins S."/>
            <person name="Loffler F."/>
        </authorList>
    </citation>
    <scope>NUCLEOTIDE SEQUENCE</scope>
</reference>
<dbReference type="AlphaFoldDB" id="A0A645AHK5"/>
<sequence length="83" mass="9027">MTLHQNVAEKFVAHQMVDQRFPRFGDASGRAVFEGAVQGGFPALQRVAPLQQLLHIDAVGQAGRHDAVAQLRDILAGEKIEVP</sequence>
<name>A0A645AHK5_9ZZZZ</name>
<accession>A0A645AHK5</accession>
<proteinExistence type="predicted"/>
<comment type="caution">
    <text evidence="1">The sequence shown here is derived from an EMBL/GenBank/DDBJ whole genome shotgun (WGS) entry which is preliminary data.</text>
</comment>
<protein>
    <submittedName>
        <fullName evidence="1">Uncharacterized protein</fullName>
    </submittedName>
</protein>
<evidence type="ECO:0000313" key="1">
    <source>
        <dbReference type="EMBL" id="MPM52670.1"/>
    </source>
</evidence>
<dbReference type="EMBL" id="VSSQ01013972">
    <property type="protein sequence ID" value="MPM52670.1"/>
    <property type="molecule type" value="Genomic_DNA"/>
</dbReference>
<gene>
    <name evidence="1" type="ORF">SDC9_99430</name>
</gene>
<organism evidence="1">
    <name type="scientific">bioreactor metagenome</name>
    <dbReference type="NCBI Taxonomy" id="1076179"/>
    <lineage>
        <taxon>unclassified sequences</taxon>
        <taxon>metagenomes</taxon>
        <taxon>ecological metagenomes</taxon>
    </lineage>
</organism>